<evidence type="ECO:0000313" key="2">
    <source>
        <dbReference type="WBParaSite" id="jg7716"/>
    </source>
</evidence>
<dbReference type="AlphaFoldDB" id="A0A915EKJ2"/>
<keyword evidence="1" id="KW-1185">Reference proteome</keyword>
<evidence type="ECO:0000313" key="1">
    <source>
        <dbReference type="Proteomes" id="UP000887574"/>
    </source>
</evidence>
<protein>
    <submittedName>
        <fullName evidence="2">Uncharacterized protein</fullName>
    </submittedName>
</protein>
<name>A0A915EKJ2_9BILA</name>
<sequence length="141" mass="16352">MPGHTAEAKPQNSKNSAIREHEINSFLIAQSKLKQYAYRRKEDGVIRIAWVIPKDATTATDNLTGKECHYFDYPFHTDNKEQVLAGNMELDLETGESFNQIIFPITHKLSWIKTKRPSLPSHLLWILYLNTWISFEIHVNV</sequence>
<proteinExistence type="predicted"/>
<dbReference type="Proteomes" id="UP000887574">
    <property type="component" value="Unplaced"/>
</dbReference>
<organism evidence="1 2">
    <name type="scientific">Ditylenchus dipsaci</name>
    <dbReference type="NCBI Taxonomy" id="166011"/>
    <lineage>
        <taxon>Eukaryota</taxon>
        <taxon>Metazoa</taxon>
        <taxon>Ecdysozoa</taxon>
        <taxon>Nematoda</taxon>
        <taxon>Chromadorea</taxon>
        <taxon>Rhabditida</taxon>
        <taxon>Tylenchina</taxon>
        <taxon>Tylenchomorpha</taxon>
        <taxon>Sphaerularioidea</taxon>
        <taxon>Anguinidae</taxon>
        <taxon>Anguininae</taxon>
        <taxon>Ditylenchus</taxon>
    </lineage>
</organism>
<dbReference type="WBParaSite" id="jg7716">
    <property type="protein sequence ID" value="jg7716"/>
    <property type="gene ID" value="jg7716"/>
</dbReference>
<accession>A0A915EKJ2</accession>
<reference evidence="2" key="1">
    <citation type="submission" date="2022-11" db="UniProtKB">
        <authorList>
            <consortium name="WormBaseParasite"/>
        </authorList>
    </citation>
    <scope>IDENTIFICATION</scope>
</reference>